<reference evidence="2" key="1">
    <citation type="submission" date="2010-11" db="EMBL/GenBank/DDBJ databases">
        <title>The complete sequence of chromosome of Oceanithermus profundus DSM 14977.</title>
        <authorList>
            <consortium name="US DOE Joint Genome Institute (JGI-PGF)"/>
            <person name="Lucas S."/>
            <person name="Copeland A."/>
            <person name="Lapidus A."/>
            <person name="Bruce D."/>
            <person name="Goodwin L."/>
            <person name="Pitluck S."/>
            <person name="Kyrpides N."/>
            <person name="Mavromatis K."/>
            <person name="Pagani I."/>
            <person name="Ivanova N."/>
            <person name="Zhang X."/>
            <person name="Brettin T."/>
            <person name="Detter J.C."/>
            <person name="Tapia R."/>
            <person name="Han C."/>
            <person name="Land M."/>
            <person name="Hauser L."/>
            <person name="Markowitz V."/>
            <person name="Cheng J.-F."/>
            <person name="Hugenholtz P."/>
            <person name="Woyke T."/>
            <person name="Wu D."/>
            <person name="Tindall B."/>
            <person name="Faehnrich R."/>
            <person name="Brambilla E."/>
            <person name="Klenk H.-P."/>
            <person name="Eisen J.A."/>
        </authorList>
    </citation>
    <scope>NUCLEOTIDE SEQUENCE [LARGE SCALE GENOMIC DNA]</scope>
    <source>
        <strain evidence="2">DSM 14977 / NBRC 100410 / VKM B-2274 / 506</strain>
    </source>
</reference>
<dbReference type="KEGG" id="opr:Ocepr_1543"/>
<dbReference type="InterPro" id="IPR007486">
    <property type="entry name" value="YebE"/>
</dbReference>
<keyword evidence="2" id="KW-1185">Reference proteome</keyword>
<evidence type="ECO:0008006" key="3">
    <source>
        <dbReference type="Google" id="ProtNLM"/>
    </source>
</evidence>
<sequence>MGGFSDVLGALLESQLSGGAAEKLKRGLQGGGLEQMLGEALGGGGASGALGQLLGGSGGGGAAGVLGQLLGGSGGRANTGGLEALAGQLLGGGRPARARDLGGGLMALLGGLAMAAMAPDGRRPARAPVGLRAPETSEEEEELENAAQVVLMAMINAAKADGRIDPDEARRIVGRLDAMNADREVRDWVFEQMSGPPDAGPVVEAARGDPELAAQVYAATLLAVEVDTAAENRYLEELQRALDLPAAVAARIERAVRA</sequence>
<gene>
    <name evidence="1" type="ordered locus">Ocepr_1543</name>
</gene>
<name>E4U4K3_OCEP5</name>
<dbReference type="RefSeq" id="WP_013458166.1">
    <property type="nucleotide sequence ID" value="NC_014761.1"/>
</dbReference>
<dbReference type="Proteomes" id="UP000008722">
    <property type="component" value="Chromosome"/>
</dbReference>
<accession>E4U4K3</accession>
<organism evidence="1 2">
    <name type="scientific">Oceanithermus profundus (strain DSM 14977 / NBRC 100410 / VKM B-2274 / 506)</name>
    <dbReference type="NCBI Taxonomy" id="670487"/>
    <lineage>
        <taxon>Bacteria</taxon>
        <taxon>Thermotogati</taxon>
        <taxon>Deinococcota</taxon>
        <taxon>Deinococci</taxon>
        <taxon>Thermales</taxon>
        <taxon>Thermaceae</taxon>
        <taxon>Oceanithermus</taxon>
    </lineage>
</organism>
<dbReference type="InterPro" id="IPR029024">
    <property type="entry name" value="TerB-like"/>
</dbReference>
<dbReference type="EMBL" id="CP002361">
    <property type="protein sequence ID" value="ADR36996.1"/>
    <property type="molecule type" value="Genomic_DNA"/>
</dbReference>
<dbReference type="Gene3D" id="1.10.3680.10">
    <property type="entry name" value="TerB-like"/>
    <property type="match status" value="1"/>
</dbReference>
<dbReference type="SUPFAM" id="SSF158682">
    <property type="entry name" value="TerB-like"/>
    <property type="match status" value="1"/>
</dbReference>
<dbReference type="AlphaFoldDB" id="E4U4K3"/>
<dbReference type="Pfam" id="PF04391">
    <property type="entry name" value="DUF533"/>
    <property type="match status" value="1"/>
</dbReference>
<evidence type="ECO:0000313" key="2">
    <source>
        <dbReference type="Proteomes" id="UP000008722"/>
    </source>
</evidence>
<dbReference type="HOGENOM" id="CLU_068390_1_0_0"/>
<dbReference type="STRING" id="670487.Ocepr_1543"/>
<reference evidence="1 2" key="2">
    <citation type="journal article" date="2011" name="Stand. Genomic Sci.">
        <title>Complete genome sequence of Oceanithermus profundus type strain (506).</title>
        <authorList>
            <person name="Pati A."/>
            <person name="Zhang X."/>
            <person name="Lapidus A."/>
            <person name="Nolan M."/>
            <person name="Lucas S."/>
            <person name="Del Rio T.G."/>
            <person name="Tice H."/>
            <person name="Cheng J.F."/>
            <person name="Tapia R."/>
            <person name="Han C."/>
            <person name="Goodwin L."/>
            <person name="Pitluck S."/>
            <person name="Liolios K."/>
            <person name="Pagani I."/>
            <person name="Ivanova N."/>
            <person name="Mavromatis K."/>
            <person name="Chen A."/>
            <person name="Palaniappan K."/>
            <person name="Hauser L."/>
            <person name="Jeffries C.D."/>
            <person name="Brambilla E.M."/>
            <person name="Rohl A."/>
            <person name="Mwirichia R."/>
            <person name="Rohde M."/>
            <person name="Tindall B.J."/>
            <person name="Sikorski J."/>
            <person name="Wirth R."/>
            <person name="Goker M."/>
            <person name="Woyke T."/>
            <person name="Detter J.C."/>
            <person name="Bristow J."/>
            <person name="Eisen J.A."/>
            <person name="Markowitz V."/>
            <person name="Hugenholtz P."/>
            <person name="Kyrpides N.C."/>
            <person name="Klenk H.P."/>
            <person name="Land M."/>
        </authorList>
    </citation>
    <scope>NUCLEOTIDE SEQUENCE [LARGE SCALE GENOMIC DNA]</scope>
    <source>
        <strain evidence="2">DSM 14977 / NBRC 100410 / VKM B-2274 / 506</strain>
    </source>
</reference>
<evidence type="ECO:0000313" key="1">
    <source>
        <dbReference type="EMBL" id="ADR36996.1"/>
    </source>
</evidence>
<dbReference type="CDD" id="cd07178">
    <property type="entry name" value="terB_like_YebE"/>
    <property type="match status" value="1"/>
</dbReference>
<proteinExistence type="predicted"/>
<dbReference type="eggNOG" id="COG2979">
    <property type="taxonomic scope" value="Bacteria"/>
</dbReference>
<protein>
    <recommendedName>
        <fullName evidence="3">Tellurite resistance TerB family protein</fullName>
    </recommendedName>
</protein>